<dbReference type="Pfam" id="PF13525">
    <property type="entry name" value="YfiO"/>
    <property type="match status" value="1"/>
</dbReference>
<proteinExistence type="inferred from homology"/>
<dbReference type="HAMAP" id="MF_02066">
    <property type="entry name" value="CpoB"/>
    <property type="match status" value="1"/>
</dbReference>
<evidence type="ECO:0000256" key="1">
    <source>
        <dbReference type="ARBA" id="ARBA00022729"/>
    </source>
</evidence>
<dbReference type="InterPro" id="IPR014162">
    <property type="entry name" value="CpoB_C"/>
</dbReference>
<dbReference type="InterPro" id="IPR011990">
    <property type="entry name" value="TPR-like_helical_dom_sf"/>
</dbReference>
<evidence type="ECO:0000256" key="2">
    <source>
        <dbReference type="SAM" id="Coils"/>
    </source>
</evidence>
<feature type="coiled-coil region" evidence="2">
    <location>
        <begin position="47"/>
        <end position="124"/>
    </location>
</feature>
<evidence type="ECO:0000313" key="4">
    <source>
        <dbReference type="EMBL" id="CAI78609.1"/>
    </source>
</evidence>
<feature type="domain" description="Outer membrane lipoprotein BamD-like" evidence="3">
    <location>
        <begin position="157"/>
        <end position="270"/>
    </location>
</feature>
<keyword evidence="2" id="KW-0175">Coiled coil</keyword>
<accession>Q2YZT9</accession>
<dbReference type="InterPro" id="IPR034706">
    <property type="entry name" value="CpoB"/>
</dbReference>
<dbReference type="AlphaFoldDB" id="Q2YZT9"/>
<dbReference type="Gene3D" id="1.25.40.10">
    <property type="entry name" value="Tetratricopeptide repeat domain"/>
    <property type="match status" value="1"/>
</dbReference>
<evidence type="ECO:0000259" key="3">
    <source>
        <dbReference type="Pfam" id="PF13525"/>
    </source>
</evidence>
<dbReference type="InterPro" id="IPR039565">
    <property type="entry name" value="BamD-like"/>
</dbReference>
<sequence length="275" mass="31849">MGPVKNSNGVIGMMISGLKLKNFRIILIILSVFFACSVSSCATRQDVIYLNKQINNLKNRIDQLTLEQNKKLDSTLLPLMEFQSNITPMIESMEADIRLLRGDIESLDHRSNEIEKNIKTFEIKKIKNTDEINIDDTNIITTNNDHKPIMNFKKFPEDKYAEAKELYDKGLYKESKKAFEDFMGYYPEDKLTGNSQFWIAEIYFKEGDYKKSIFEYQKLMDNFKGHPKVPSAYLKQGLAYYKIDDSFTGKLILEKLIKLFPGTEQANTAKNKLKD</sequence>
<name>Q2YZT9_9DELT</name>
<reference evidence="4" key="1">
    <citation type="journal article" date="2005" name="Environ. Microbiol.">
        <title>Lateral gene transfer and phylogenetic assignment of environmental fosmid clones.</title>
        <authorList>
            <person name="Nesbo C.L."/>
            <person name="Boucher Y."/>
            <person name="Dlutek M."/>
            <person name="Doolittle F.W."/>
        </authorList>
    </citation>
    <scope>NUCLEOTIDE SEQUENCE</scope>
</reference>
<dbReference type="EMBL" id="AJ937767">
    <property type="protein sequence ID" value="CAI78609.1"/>
    <property type="molecule type" value="Genomic_DNA"/>
</dbReference>
<dbReference type="SUPFAM" id="SSF48452">
    <property type="entry name" value="TPR-like"/>
    <property type="match status" value="1"/>
</dbReference>
<protein>
    <recommendedName>
        <fullName evidence="3">Outer membrane lipoprotein BamD-like domain-containing protein</fullName>
    </recommendedName>
</protein>
<dbReference type="GO" id="GO:0051301">
    <property type="term" value="P:cell division"/>
    <property type="evidence" value="ECO:0007669"/>
    <property type="project" value="InterPro"/>
</dbReference>
<dbReference type="NCBIfam" id="TIGR02795">
    <property type="entry name" value="tol_pal_ybgF"/>
    <property type="match status" value="1"/>
</dbReference>
<organism evidence="4">
    <name type="scientific">uncultured delta proteobacterium</name>
    <dbReference type="NCBI Taxonomy" id="34034"/>
    <lineage>
        <taxon>Bacteria</taxon>
        <taxon>Deltaproteobacteria</taxon>
        <taxon>environmental samples</taxon>
    </lineage>
</organism>
<keyword evidence="1" id="KW-0732">Signal</keyword>